<reference evidence="3" key="1">
    <citation type="journal article" date="2023" name="Arch. Microbiol.">
        <title>Desulfoferula mesophilus gen. nov. sp. nov., a mesophilic sulfate-reducing bacterium isolated from a brackish lake sediment.</title>
        <authorList>
            <person name="Watanabe T."/>
            <person name="Yabe T."/>
            <person name="Tsuji J.M."/>
            <person name="Fukui M."/>
        </authorList>
    </citation>
    <scope>NUCLEOTIDE SEQUENCE [LARGE SCALE GENOMIC DNA]</scope>
    <source>
        <strain evidence="3">12FAK</strain>
    </source>
</reference>
<feature type="domain" description="HTH-like" evidence="1">
    <location>
        <begin position="30"/>
        <end position="87"/>
    </location>
</feature>
<evidence type="ECO:0000313" key="3">
    <source>
        <dbReference type="Proteomes" id="UP001366166"/>
    </source>
</evidence>
<dbReference type="Proteomes" id="UP001366166">
    <property type="component" value="Chromosome"/>
</dbReference>
<dbReference type="PANTHER" id="PTHR47515">
    <property type="entry name" value="LOW CALCIUM RESPONSE LOCUS PROTEIN T"/>
    <property type="match status" value="1"/>
</dbReference>
<accession>A0AAU9EKK4</accession>
<evidence type="ECO:0000259" key="1">
    <source>
        <dbReference type="Pfam" id="PF13276"/>
    </source>
</evidence>
<dbReference type="Pfam" id="PF13276">
    <property type="entry name" value="HTH_21"/>
    <property type="match status" value="1"/>
</dbReference>
<gene>
    <name evidence="2" type="ORF">FAK_39780</name>
</gene>
<evidence type="ECO:0000313" key="2">
    <source>
        <dbReference type="EMBL" id="BEQ16912.1"/>
    </source>
</evidence>
<organism evidence="2 3">
    <name type="scientific">Desulfoferula mesophila</name>
    <dbReference type="NCBI Taxonomy" id="3058419"/>
    <lineage>
        <taxon>Bacteria</taxon>
        <taxon>Pseudomonadati</taxon>
        <taxon>Thermodesulfobacteriota</taxon>
        <taxon>Desulfarculia</taxon>
        <taxon>Desulfarculales</taxon>
        <taxon>Desulfarculaceae</taxon>
        <taxon>Desulfoferula</taxon>
    </lineage>
</organism>
<name>A0AAU9EKK4_9BACT</name>
<dbReference type="EMBL" id="AP028679">
    <property type="protein sequence ID" value="BEQ16912.1"/>
    <property type="molecule type" value="Genomic_DNA"/>
</dbReference>
<dbReference type="KEGG" id="dmp:FAK_39780"/>
<dbReference type="InterPro" id="IPR025948">
    <property type="entry name" value="HTH-like_dom"/>
</dbReference>
<proteinExistence type="predicted"/>
<keyword evidence="3" id="KW-1185">Reference proteome</keyword>
<sequence>MLEAFQVSERRACKVAKVYRSLFRYQSQADDQAFLRKRIREIAATRVRYGYKRIHVLLRREGWLINAKRVYRLYCEEGLHLRNKRPRRHVSAAHRQ</sequence>
<dbReference type="AlphaFoldDB" id="A0AAU9EKK4"/>
<protein>
    <recommendedName>
        <fullName evidence="1">HTH-like domain-containing protein</fullName>
    </recommendedName>
</protein>
<dbReference type="PANTHER" id="PTHR47515:SF1">
    <property type="entry name" value="BLR2054 PROTEIN"/>
    <property type="match status" value="1"/>
</dbReference>